<keyword evidence="1" id="KW-0732">Signal</keyword>
<reference evidence="3 4" key="1">
    <citation type="journal article" date="2014" name="PLoS Genet.">
        <title>Phylogenetically driven sequencing of extremely halophilic archaea reveals strategies for static and dynamic osmo-response.</title>
        <authorList>
            <person name="Becker E.A."/>
            <person name="Seitzer P.M."/>
            <person name="Tritt A."/>
            <person name="Larsen D."/>
            <person name="Krusor M."/>
            <person name="Yao A.I."/>
            <person name="Wu D."/>
            <person name="Madern D."/>
            <person name="Eisen J.A."/>
            <person name="Darling A.E."/>
            <person name="Facciotti M.T."/>
        </authorList>
    </citation>
    <scope>NUCLEOTIDE SEQUENCE [LARGE SCALE GENOMIC DNA]</scope>
    <source>
        <strain evidence="3 4">DSM 10524</strain>
    </source>
</reference>
<dbReference type="PATRIC" id="fig|1227497.3.peg.2050"/>
<dbReference type="STRING" id="1227497.C491_09934"/>
<dbReference type="Pfam" id="PF13458">
    <property type="entry name" value="Peripla_BP_6"/>
    <property type="match status" value="1"/>
</dbReference>
<dbReference type="InterPro" id="IPR006311">
    <property type="entry name" value="TAT_signal"/>
</dbReference>
<evidence type="ECO:0000313" key="3">
    <source>
        <dbReference type="EMBL" id="ELY58106.1"/>
    </source>
</evidence>
<dbReference type="Proteomes" id="UP000011688">
    <property type="component" value="Unassembled WGS sequence"/>
</dbReference>
<dbReference type="RefSeq" id="WP_005555721.1">
    <property type="nucleotide sequence ID" value="NZ_AOIB01000021.1"/>
</dbReference>
<comment type="caution">
    <text evidence="3">The sequence shown here is derived from an EMBL/GenBank/DDBJ whole genome shotgun (WGS) entry which is preliminary data.</text>
</comment>
<feature type="domain" description="Leucine-binding protein" evidence="2">
    <location>
        <begin position="48"/>
        <end position="351"/>
    </location>
</feature>
<dbReference type="InterPro" id="IPR051010">
    <property type="entry name" value="BCAA_transport"/>
</dbReference>
<evidence type="ECO:0000313" key="4">
    <source>
        <dbReference type="Proteomes" id="UP000011688"/>
    </source>
</evidence>
<dbReference type="CDD" id="cd06346">
    <property type="entry name" value="PBP1_ABC_ligand_binding-like"/>
    <property type="match status" value="1"/>
</dbReference>
<dbReference type="Gene3D" id="3.40.50.2300">
    <property type="match status" value="2"/>
</dbReference>
<dbReference type="EMBL" id="AOIB01000021">
    <property type="protein sequence ID" value="ELY58106.1"/>
    <property type="molecule type" value="Genomic_DNA"/>
</dbReference>
<keyword evidence="4" id="KW-1185">Reference proteome</keyword>
<proteinExistence type="predicted"/>
<gene>
    <name evidence="3" type="ORF">C491_09934</name>
</gene>
<organism evidence="3 4">
    <name type="scientific">Natronococcus amylolyticus DSM 10524</name>
    <dbReference type="NCBI Taxonomy" id="1227497"/>
    <lineage>
        <taxon>Archaea</taxon>
        <taxon>Methanobacteriati</taxon>
        <taxon>Methanobacteriota</taxon>
        <taxon>Stenosarchaea group</taxon>
        <taxon>Halobacteria</taxon>
        <taxon>Halobacteriales</taxon>
        <taxon>Natrialbaceae</taxon>
        <taxon>Natronococcus</taxon>
    </lineage>
</organism>
<sequence>MVGELNRRQVLGGIGVTGTFSLAGCLDALGAGNGEADADDNGDADAMVGVLQPESGDLGDLGTPIADAAELPAIQLADEGVDFEIDIRREDTETTPDVGVSRAEALLDAGYPAVTGAAASDVTITCAEDVWYDNEVVAISPASTSPDITEMPGDYLLRTAPSDEWQGDAMAEIAVEQEGAESVATMYLNNDYGQGLNDVFVAGCEDRGAEVLEEVPFEPEQASYDSELESTVGEEPDLLMVVGYPESGQVIFRDFYSDFDDGTTILVPDGLIDPDLPGQVDNPMENVMGTAPGAGGDGADHFNELYENEYDSSPGVFNAQAYDATAVLILATLAAGELDGAAIAEQVREVANPDGEEVTPENLADGLEMAANGDEIQYRGASGPVEFDDNGDQEAVTYDIGRYHEDGYDVEDTVEYEA</sequence>
<dbReference type="PROSITE" id="PS51318">
    <property type="entry name" value="TAT"/>
    <property type="match status" value="1"/>
</dbReference>
<dbReference type="PANTHER" id="PTHR30483:SF6">
    <property type="entry name" value="PERIPLASMIC BINDING PROTEIN OF ABC TRANSPORTER FOR NATURAL AMINO ACIDS"/>
    <property type="match status" value="1"/>
</dbReference>
<accession>L9X9K4</accession>
<dbReference type="PROSITE" id="PS51257">
    <property type="entry name" value="PROKAR_LIPOPROTEIN"/>
    <property type="match status" value="1"/>
</dbReference>
<dbReference type="eggNOG" id="arCOG01021">
    <property type="taxonomic scope" value="Archaea"/>
</dbReference>
<protein>
    <submittedName>
        <fullName evidence="3">Putative extracellular ligand binding protein</fullName>
    </submittedName>
</protein>
<evidence type="ECO:0000256" key="1">
    <source>
        <dbReference type="ARBA" id="ARBA00022729"/>
    </source>
</evidence>
<name>L9X9K4_9EURY</name>
<dbReference type="AlphaFoldDB" id="L9X9K4"/>
<dbReference type="InterPro" id="IPR028082">
    <property type="entry name" value="Peripla_BP_I"/>
</dbReference>
<dbReference type="OrthoDB" id="21336at2157"/>
<evidence type="ECO:0000259" key="2">
    <source>
        <dbReference type="Pfam" id="PF13458"/>
    </source>
</evidence>
<dbReference type="SUPFAM" id="SSF53822">
    <property type="entry name" value="Periplasmic binding protein-like I"/>
    <property type="match status" value="1"/>
</dbReference>
<dbReference type="PANTHER" id="PTHR30483">
    <property type="entry name" value="LEUCINE-SPECIFIC-BINDING PROTEIN"/>
    <property type="match status" value="1"/>
</dbReference>
<dbReference type="InterPro" id="IPR028081">
    <property type="entry name" value="Leu-bd"/>
</dbReference>